<dbReference type="InterPro" id="IPR025016">
    <property type="entry name" value="DUF3955"/>
</dbReference>
<evidence type="ECO:0000313" key="3">
    <source>
        <dbReference type="EMBL" id="MFD2115882.1"/>
    </source>
</evidence>
<evidence type="ECO:0000313" key="4">
    <source>
        <dbReference type="Proteomes" id="UP001597362"/>
    </source>
</evidence>
<protein>
    <submittedName>
        <fullName evidence="3">DUF3955 domain-containing protein</fullName>
    </submittedName>
</protein>
<keyword evidence="4" id="KW-1185">Reference proteome</keyword>
<proteinExistence type="predicted"/>
<accession>A0ABW4YJI2</accession>
<feature type="domain" description="DUF3955" evidence="2">
    <location>
        <begin position="4"/>
        <end position="61"/>
    </location>
</feature>
<name>A0ABW4YJI2_9BACL</name>
<dbReference type="Proteomes" id="UP001597362">
    <property type="component" value="Unassembled WGS sequence"/>
</dbReference>
<keyword evidence="1" id="KW-0472">Membrane</keyword>
<dbReference type="Pfam" id="PF13127">
    <property type="entry name" value="DUF3955"/>
    <property type="match status" value="1"/>
</dbReference>
<sequence length="72" mass="7862">MTKKYMFAITPIMLGLVCFISKAAVGSYVADDGTLVEPFFLLPIGFLLLFSGIIATLFVAISSLRKRNKTVT</sequence>
<evidence type="ECO:0000256" key="1">
    <source>
        <dbReference type="SAM" id="Phobius"/>
    </source>
</evidence>
<dbReference type="EMBL" id="JBHUHO010000029">
    <property type="protein sequence ID" value="MFD2115882.1"/>
    <property type="molecule type" value="Genomic_DNA"/>
</dbReference>
<feature type="transmembrane region" description="Helical" evidence="1">
    <location>
        <begin position="39"/>
        <end position="61"/>
    </location>
</feature>
<dbReference type="RefSeq" id="WP_377771505.1">
    <property type="nucleotide sequence ID" value="NZ_JBHUHO010000029.1"/>
</dbReference>
<organism evidence="3 4">
    <name type="scientific">Paenibacillus yanchengensis</name>
    <dbReference type="NCBI Taxonomy" id="2035833"/>
    <lineage>
        <taxon>Bacteria</taxon>
        <taxon>Bacillati</taxon>
        <taxon>Bacillota</taxon>
        <taxon>Bacilli</taxon>
        <taxon>Bacillales</taxon>
        <taxon>Paenibacillaceae</taxon>
        <taxon>Paenibacillus</taxon>
    </lineage>
</organism>
<reference evidence="4" key="1">
    <citation type="journal article" date="2019" name="Int. J. Syst. Evol. Microbiol.">
        <title>The Global Catalogue of Microorganisms (GCM) 10K type strain sequencing project: providing services to taxonomists for standard genome sequencing and annotation.</title>
        <authorList>
            <consortium name="The Broad Institute Genomics Platform"/>
            <consortium name="The Broad Institute Genome Sequencing Center for Infectious Disease"/>
            <person name="Wu L."/>
            <person name="Ma J."/>
        </authorList>
    </citation>
    <scope>NUCLEOTIDE SEQUENCE [LARGE SCALE GENOMIC DNA]</scope>
    <source>
        <strain evidence="4">GH52</strain>
    </source>
</reference>
<keyword evidence="1" id="KW-0812">Transmembrane</keyword>
<evidence type="ECO:0000259" key="2">
    <source>
        <dbReference type="Pfam" id="PF13127"/>
    </source>
</evidence>
<comment type="caution">
    <text evidence="3">The sequence shown here is derived from an EMBL/GenBank/DDBJ whole genome shotgun (WGS) entry which is preliminary data.</text>
</comment>
<gene>
    <name evidence="3" type="ORF">ACFSJH_09125</name>
</gene>
<keyword evidence="1" id="KW-1133">Transmembrane helix</keyword>